<dbReference type="SUPFAM" id="SSF52440">
    <property type="entry name" value="PreATP-grasp domain"/>
    <property type="match status" value="1"/>
</dbReference>
<keyword evidence="4 10" id="KW-0547">Nucleotide-binding</keyword>
<comment type="similarity">
    <text evidence="7">Belongs to the GARS family.</text>
</comment>
<evidence type="ECO:0000313" key="13">
    <source>
        <dbReference type="Proteomes" id="UP000823928"/>
    </source>
</evidence>
<dbReference type="GO" id="GO:0006164">
    <property type="term" value="P:purine nucleotide biosynthetic process"/>
    <property type="evidence" value="ECO:0007669"/>
    <property type="project" value="UniProtKB-KW"/>
</dbReference>
<dbReference type="GO" id="GO:0009113">
    <property type="term" value="P:purine nucleobase biosynthetic process"/>
    <property type="evidence" value="ECO:0007669"/>
    <property type="project" value="InterPro"/>
</dbReference>
<evidence type="ECO:0000256" key="8">
    <source>
        <dbReference type="ARBA" id="ARBA00042242"/>
    </source>
</evidence>
<evidence type="ECO:0000256" key="1">
    <source>
        <dbReference type="ARBA" id="ARBA00005174"/>
    </source>
</evidence>
<dbReference type="InterPro" id="IPR020560">
    <property type="entry name" value="PRibGlycinamide_synth_C-dom"/>
</dbReference>
<keyword evidence="5" id="KW-0658">Purine biosynthesis</keyword>
<name>A0A9D1JMR6_9BACT</name>
<dbReference type="Proteomes" id="UP000823928">
    <property type="component" value="Unassembled WGS sequence"/>
</dbReference>
<dbReference type="InterPro" id="IPR016185">
    <property type="entry name" value="PreATP-grasp_dom_sf"/>
</dbReference>
<evidence type="ECO:0000256" key="10">
    <source>
        <dbReference type="PROSITE-ProRule" id="PRU00409"/>
    </source>
</evidence>
<evidence type="ECO:0000256" key="4">
    <source>
        <dbReference type="ARBA" id="ARBA00022741"/>
    </source>
</evidence>
<dbReference type="InterPro" id="IPR020561">
    <property type="entry name" value="PRibGlycinamid_synth_ATP-grasp"/>
</dbReference>
<dbReference type="Gene3D" id="3.90.600.10">
    <property type="entry name" value="Phosphoribosylglycinamide synthetase, C-terminal domain"/>
    <property type="match status" value="1"/>
</dbReference>
<reference evidence="12" key="1">
    <citation type="submission" date="2020-10" db="EMBL/GenBank/DDBJ databases">
        <authorList>
            <person name="Gilroy R."/>
        </authorList>
    </citation>
    <scope>NUCLEOTIDE SEQUENCE</scope>
    <source>
        <strain evidence="12">6276</strain>
    </source>
</reference>
<keyword evidence="3" id="KW-0436">Ligase</keyword>
<dbReference type="GO" id="GO:0046872">
    <property type="term" value="F:metal ion binding"/>
    <property type="evidence" value="ECO:0007669"/>
    <property type="project" value="InterPro"/>
</dbReference>
<dbReference type="PROSITE" id="PS50975">
    <property type="entry name" value="ATP_GRASP"/>
    <property type="match status" value="1"/>
</dbReference>
<dbReference type="AlphaFoldDB" id="A0A9D1JMR6"/>
<dbReference type="GO" id="GO:0004637">
    <property type="term" value="F:phosphoribosylamine-glycine ligase activity"/>
    <property type="evidence" value="ECO:0007669"/>
    <property type="project" value="UniProtKB-EC"/>
</dbReference>
<evidence type="ECO:0000259" key="11">
    <source>
        <dbReference type="PROSITE" id="PS50975"/>
    </source>
</evidence>
<dbReference type="SMART" id="SM01210">
    <property type="entry name" value="GARS_C"/>
    <property type="match status" value="1"/>
</dbReference>
<dbReference type="Pfam" id="PF02843">
    <property type="entry name" value="GARS_C"/>
    <property type="match status" value="1"/>
</dbReference>
<dbReference type="PANTHER" id="PTHR43472:SF1">
    <property type="entry name" value="PHOSPHORIBOSYLAMINE--GLYCINE LIGASE, CHLOROPLASTIC"/>
    <property type="match status" value="1"/>
</dbReference>
<evidence type="ECO:0000256" key="7">
    <source>
        <dbReference type="ARBA" id="ARBA00038345"/>
    </source>
</evidence>
<dbReference type="SUPFAM" id="SSF56059">
    <property type="entry name" value="Glutathione synthetase ATP-binding domain-like"/>
    <property type="match status" value="1"/>
</dbReference>
<feature type="domain" description="ATP-grasp" evidence="11">
    <location>
        <begin position="111"/>
        <end position="313"/>
    </location>
</feature>
<evidence type="ECO:0000256" key="2">
    <source>
        <dbReference type="ARBA" id="ARBA00013255"/>
    </source>
</evidence>
<gene>
    <name evidence="12" type="ORF">IAC10_06160</name>
</gene>
<evidence type="ECO:0000256" key="6">
    <source>
        <dbReference type="ARBA" id="ARBA00022840"/>
    </source>
</evidence>
<dbReference type="Gene3D" id="3.40.50.20">
    <property type="match status" value="1"/>
</dbReference>
<protein>
    <recommendedName>
        <fullName evidence="2">phosphoribosylamine--glycine ligase</fullName>
        <ecNumber evidence="2">6.3.4.13</ecNumber>
    </recommendedName>
    <alternativeName>
        <fullName evidence="8">Glycinamide ribonucleotide synthetase</fullName>
    </alternativeName>
    <alternativeName>
        <fullName evidence="9">Phosphoribosylglycinamide synthetase</fullName>
    </alternativeName>
</protein>
<reference evidence="12" key="2">
    <citation type="journal article" date="2021" name="PeerJ">
        <title>Extensive microbial diversity within the chicken gut microbiome revealed by metagenomics and culture.</title>
        <authorList>
            <person name="Gilroy R."/>
            <person name="Ravi A."/>
            <person name="Getino M."/>
            <person name="Pursley I."/>
            <person name="Horton D.L."/>
            <person name="Alikhan N.F."/>
            <person name="Baker D."/>
            <person name="Gharbi K."/>
            <person name="Hall N."/>
            <person name="Watson M."/>
            <person name="Adriaenssens E.M."/>
            <person name="Foster-Nyarko E."/>
            <person name="Jarju S."/>
            <person name="Secka A."/>
            <person name="Antonio M."/>
            <person name="Oren A."/>
            <person name="Chaudhuri R.R."/>
            <person name="La Ragione R."/>
            <person name="Hildebrand F."/>
            <person name="Pallen M.J."/>
        </authorList>
    </citation>
    <scope>NUCLEOTIDE SEQUENCE</scope>
    <source>
        <strain evidence="12">6276</strain>
    </source>
</reference>
<dbReference type="InterPro" id="IPR037123">
    <property type="entry name" value="PRibGlycinamide_synth_C_sf"/>
</dbReference>
<dbReference type="Gene3D" id="3.30.470.20">
    <property type="entry name" value="ATP-grasp fold, B domain"/>
    <property type="match status" value="1"/>
</dbReference>
<accession>A0A9D1JMR6</accession>
<evidence type="ECO:0000256" key="5">
    <source>
        <dbReference type="ARBA" id="ARBA00022755"/>
    </source>
</evidence>
<evidence type="ECO:0000256" key="9">
    <source>
        <dbReference type="ARBA" id="ARBA00042864"/>
    </source>
</evidence>
<dbReference type="Pfam" id="PF01071">
    <property type="entry name" value="GARS_A"/>
    <property type="match status" value="1"/>
</dbReference>
<comment type="pathway">
    <text evidence="1">Purine metabolism; IMP biosynthesis via de novo pathway; N(1)-(5-phospho-D-ribosyl)glycinamide from 5-phospho-alpha-D-ribose 1-diphosphate: step 2/2.</text>
</comment>
<dbReference type="InterPro" id="IPR011054">
    <property type="entry name" value="Rudment_hybrid_motif"/>
</dbReference>
<dbReference type="PANTHER" id="PTHR43472">
    <property type="entry name" value="PHOSPHORIBOSYLAMINE--GLYCINE LIGASE"/>
    <property type="match status" value="1"/>
</dbReference>
<dbReference type="EMBL" id="DVIU01000121">
    <property type="protein sequence ID" value="HIS36198.1"/>
    <property type="molecule type" value="Genomic_DNA"/>
</dbReference>
<dbReference type="EC" id="6.3.4.13" evidence="2"/>
<dbReference type="Pfam" id="PF02844">
    <property type="entry name" value="GARS_N"/>
    <property type="match status" value="1"/>
</dbReference>
<organism evidence="12 13">
    <name type="scientific">Candidatus Scatousia excrementigallinarum</name>
    <dbReference type="NCBI Taxonomy" id="2840935"/>
    <lineage>
        <taxon>Bacteria</taxon>
        <taxon>Candidatus Scatousia</taxon>
    </lineage>
</organism>
<evidence type="ECO:0000313" key="12">
    <source>
        <dbReference type="EMBL" id="HIS36198.1"/>
    </source>
</evidence>
<dbReference type="GO" id="GO:0005524">
    <property type="term" value="F:ATP binding"/>
    <property type="evidence" value="ECO:0007669"/>
    <property type="project" value="UniProtKB-UniRule"/>
</dbReference>
<keyword evidence="6 10" id="KW-0067">ATP-binding</keyword>
<dbReference type="SUPFAM" id="SSF51246">
    <property type="entry name" value="Rudiment single hybrid motif"/>
    <property type="match status" value="1"/>
</dbReference>
<dbReference type="InterPro" id="IPR020562">
    <property type="entry name" value="PRibGlycinamide_synth_N"/>
</dbReference>
<sequence>MDKKKKILIVGHSAKEHALLQKLNEYENVEKIYAAPGNTAMSEICECVDIREDDSQKLLEFVLENGIDLTVACSKKSIKSDISDLFQANSQLIFAPAAGAANFAISRSVAKKFMYKQRIPTPKFGIFEKPQLAADYVKNASYPILIGSDEDSDTSVKAVCSTVSMARQCLDDLFLSDEKKVVLEDFINGHEFTLYVVTDGYQALPLAVSADYRFMENGNGGLYTTGVGSFVPDYKVSENVISSIMNNVVFNILKSLEHRGTPYLGILGVECVLTDENNYLTTGFTPFLKDYDAAGVLNSIGENLLDLFEACAIGSFADDYFSIKNSNLSSVSVVLSARHDGLLISGLDKVDDNTFVNHFSTAKNEYLEYETNKGRTLVVTQSSSTLSGARKNLYENVDVIDFKNKKYRTDICN</sequence>
<dbReference type="InterPro" id="IPR011761">
    <property type="entry name" value="ATP-grasp"/>
</dbReference>
<dbReference type="InterPro" id="IPR000115">
    <property type="entry name" value="PRibGlycinamide_synth"/>
</dbReference>
<comment type="caution">
    <text evidence="12">The sequence shown here is derived from an EMBL/GenBank/DDBJ whole genome shotgun (WGS) entry which is preliminary data.</text>
</comment>
<evidence type="ECO:0000256" key="3">
    <source>
        <dbReference type="ARBA" id="ARBA00022598"/>
    </source>
</evidence>
<dbReference type="SMART" id="SM01209">
    <property type="entry name" value="GARS_A"/>
    <property type="match status" value="1"/>
</dbReference>
<proteinExistence type="inferred from homology"/>